<dbReference type="Gene3D" id="1.10.10.10">
    <property type="entry name" value="Winged helix-like DNA-binding domain superfamily/Winged helix DNA-binding domain"/>
    <property type="match status" value="1"/>
</dbReference>
<dbReference type="PRINTS" id="PR00056">
    <property type="entry name" value="HSFDOMAIN"/>
</dbReference>
<dbReference type="InterPro" id="IPR000232">
    <property type="entry name" value="HSF_DNA-bd"/>
</dbReference>
<dbReference type="Pfam" id="PF00447">
    <property type="entry name" value="HSF_DNA-bind"/>
    <property type="match status" value="1"/>
</dbReference>
<feature type="domain" description="HSF-type DNA-binding" evidence="12">
    <location>
        <begin position="14"/>
        <end position="110"/>
    </location>
</feature>
<keyword evidence="3" id="KW-0597">Phosphoprotein</keyword>
<dbReference type="PANTHER" id="PTHR10015">
    <property type="entry name" value="HEAT SHOCK TRANSCRIPTION FACTOR"/>
    <property type="match status" value="1"/>
</dbReference>
<dbReference type="GO" id="GO:0005634">
    <property type="term" value="C:nucleus"/>
    <property type="evidence" value="ECO:0007669"/>
    <property type="project" value="UniProtKB-SubCell"/>
</dbReference>
<keyword evidence="5" id="KW-0346">Stress response</keyword>
<dbReference type="Proteomes" id="UP000287651">
    <property type="component" value="Unassembled WGS sequence"/>
</dbReference>
<keyword evidence="8" id="KW-0539">Nucleus</keyword>
<feature type="region of interest" description="Disordered" evidence="11">
    <location>
        <begin position="340"/>
        <end position="365"/>
    </location>
</feature>
<name>A0A427ARB0_ENSVE</name>
<dbReference type="GO" id="GO:0006357">
    <property type="term" value="P:regulation of transcription by RNA polymerase II"/>
    <property type="evidence" value="ECO:0007669"/>
    <property type="project" value="TreeGrafter"/>
</dbReference>
<evidence type="ECO:0000256" key="8">
    <source>
        <dbReference type="ARBA" id="ARBA00023242"/>
    </source>
</evidence>
<keyword evidence="6" id="KW-0238">DNA-binding</keyword>
<dbReference type="EMBL" id="AMZH03001589">
    <property type="protein sequence ID" value="RRT78782.1"/>
    <property type="molecule type" value="Genomic_DNA"/>
</dbReference>
<feature type="coiled-coil region" evidence="10">
    <location>
        <begin position="157"/>
        <end position="184"/>
    </location>
</feature>
<feature type="region of interest" description="Disordered" evidence="11">
    <location>
        <begin position="212"/>
        <end position="237"/>
    </location>
</feature>
<evidence type="ECO:0000256" key="6">
    <source>
        <dbReference type="ARBA" id="ARBA00023125"/>
    </source>
</evidence>
<comment type="subunit">
    <text evidence="2">Homotrimer.</text>
</comment>
<protein>
    <recommendedName>
        <fullName evidence="12">HSF-type DNA-binding domain-containing protein</fullName>
    </recommendedName>
</protein>
<comment type="caution">
    <text evidence="13">The sequence shown here is derived from an EMBL/GenBank/DDBJ whole genome shotgun (WGS) entry which is preliminary data.</text>
</comment>
<dbReference type="InterPro" id="IPR036388">
    <property type="entry name" value="WH-like_DNA-bd_sf"/>
</dbReference>
<keyword evidence="4" id="KW-0805">Transcription regulation</keyword>
<reference evidence="13 14" key="1">
    <citation type="journal article" date="2014" name="Agronomy (Basel)">
        <title>A Draft Genome Sequence for Ensete ventricosum, the Drought-Tolerant Tree Against Hunger.</title>
        <authorList>
            <person name="Harrison J."/>
            <person name="Moore K.A."/>
            <person name="Paszkiewicz K."/>
            <person name="Jones T."/>
            <person name="Grant M."/>
            <person name="Ambacheew D."/>
            <person name="Muzemil S."/>
            <person name="Studholme D.J."/>
        </authorList>
    </citation>
    <scope>NUCLEOTIDE SEQUENCE [LARGE SCALE GENOMIC DNA]</scope>
</reference>
<comment type="subcellular location">
    <subcellularLocation>
        <location evidence="1">Nucleus</location>
    </subcellularLocation>
</comment>
<feature type="region of interest" description="Disordered" evidence="11">
    <location>
        <begin position="116"/>
        <end position="155"/>
    </location>
</feature>
<evidence type="ECO:0000259" key="12">
    <source>
        <dbReference type="SMART" id="SM00415"/>
    </source>
</evidence>
<feature type="compositionally biased region" description="Low complexity" evidence="11">
    <location>
        <begin position="136"/>
        <end position="149"/>
    </location>
</feature>
<sequence>MGKRNGCGSRGDGGPAPFLVKTHQMVEDNVTDDVISWGETGTSFVVWKTAEFARDLLPVHFKHNNFSSFVRQLNTYCCQGFRKVVPDRWEFANDNFRQGEQRLLCKIRRRNAALQQVPSAGKASADRNNRPPPSPLSNSGEANSSSSASLPPPSEHLLELTHENEKLRTDNQILSTELAQAKRHYWELLASLSNFVDVSQPNLGVLVQEKSALSAGNGSETEAKKKEAEEEKMDEENEEEGLKLFGVLLKGLRGEGSDKSRRLKRGRCDESADGCSVDERPMKMGFGWPWWGMSTTVRHVELEGVFCKSGKSSMWGTCFSLFFFLSKLIANGRFRQYRPEASGPHTGQLTDRYISPGTGPYRSVR</sequence>
<dbReference type="GO" id="GO:0000978">
    <property type="term" value="F:RNA polymerase II cis-regulatory region sequence-specific DNA binding"/>
    <property type="evidence" value="ECO:0007669"/>
    <property type="project" value="TreeGrafter"/>
</dbReference>
<evidence type="ECO:0000256" key="2">
    <source>
        <dbReference type="ARBA" id="ARBA00011233"/>
    </source>
</evidence>
<evidence type="ECO:0000313" key="13">
    <source>
        <dbReference type="EMBL" id="RRT78782.1"/>
    </source>
</evidence>
<evidence type="ECO:0000256" key="1">
    <source>
        <dbReference type="ARBA" id="ARBA00004123"/>
    </source>
</evidence>
<evidence type="ECO:0000313" key="14">
    <source>
        <dbReference type="Proteomes" id="UP000287651"/>
    </source>
</evidence>
<organism evidence="13 14">
    <name type="scientific">Ensete ventricosum</name>
    <name type="common">Abyssinian banana</name>
    <name type="synonym">Musa ensete</name>
    <dbReference type="NCBI Taxonomy" id="4639"/>
    <lineage>
        <taxon>Eukaryota</taxon>
        <taxon>Viridiplantae</taxon>
        <taxon>Streptophyta</taxon>
        <taxon>Embryophyta</taxon>
        <taxon>Tracheophyta</taxon>
        <taxon>Spermatophyta</taxon>
        <taxon>Magnoliopsida</taxon>
        <taxon>Liliopsida</taxon>
        <taxon>Zingiberales</taxon>
        <taxon>Musaceae</taxon>
        <taxon>Ensete</taxon>
    </lineage>
</organism>
<evidence type="ECO:0000256" key="11">
    <source>
        <dbReference type="SAM" id="MobiDB-lite"/>
    </source>
</evidence>
<dbReference type="SMART" id="SM00415">
    <property type="entry name" value="HSF"/>
    <property type="match status" value="1"/>
</dbReference>
<evidence type="ECO:0000256" key="10">
    <source>
        <dbReference type="SAM" id="Coils"/>
    </source>
</evidence>
<dbReference type="InterPro" id="IPR036390">
    <property type="entry name" value="WH_DNA-bd_sf"/>
</dbReference>
<evidence type="ECO:0000256" key="5">
    <source>
        <dbReference type="ARBA" id="ARBA00023016"/>
    </source>
</evidence>
<evidence type="ECO:0000256" key="9">
    <source>
        <dbReference type="RuleBase" id="RU004020"/>
    </source>
</evidence>
<dbReference type="SUPFAM" id="SSF46785">
    <property type="entry name" value="Winged helix' DNA-binding domain"/>
    <property type="match status" value="1"/>
</dbReference>
<keyword evidence="7" id="KW-0804">Transcription</keyword>
<dbReference type="GO" id="GO:0003700">
    <property type="term" value="F:DNA-binding transcription factor activity"/>
    <property type="evidence" value="ECO:0007669"/>
    <property type="project" value="InterPro"/>
</dbReference>
<dbReference type="FunFam" id="1.10.10.10:FF:000037">
    <property type="entry name" value="Heat stress transcription factor B-4"/>
    <property type="match status" value="1"/>
</dbReference>
<accession>A0A427ARB0</accession>
<evidence type="ECO:0000256" key="4">
    <source>
        <dbReference type="ARBA" id="ARBA00023015"/>
    </source>
</evidence>
<evidence type="ECO:0000256" key="3">
    <source>
        <dbReference type="ARBA" id="ARBA00022553"/>
    </source>
</evidence>
<evidence type="ECO:0000256" key="7">
    <source>
        <dbReference type="ARBA" id="ARBA00023163"/>
    </source>
</evidence>
<gene>
    <name evidence="13" type="ORF">B296_00026587</name>
</gene>
<dbReference type="PANTHER" id="PTHR10015:SF285">
    <property type="entry name" value="HEAT STRESS TRANSCRIPTION FACTOR B-3"/>
    <property type="match status" value="1"/>
</dbReference>
<dbReference type="AlphaFoldDB" id="A0A427ARB0"/>
<keyword evidence="10" id="KW-0175">Coiled coil</keyword>
<proteinExistence type="inferred from homology"/>
<comment type="similarity">
    <text evidence="9">Belongs to the HSF family.</text>
</comment>